<keyword evidence="3" id="KW-1185">Reference proteome</keyword>
<comment type="caution">
    <text evidence="2">The sequence shown here is derived from an EMBL/GenBank/DDBJ whole genome shotgun (WGS) entry which is preliminary data.</text>
</comment>
<keyword evidence="1" id="KW-0812">Transmembrane</keyword>
<gene>
    <name evidence="2" type="ORF">NP590_12290</name>
</gene>
<proteinExistence type="predicted"/>
<name>A0ABT1THF2_9GAMM</name>
<dbReference type="Proteomes" id="UP001524499">
    <property type="component" value="Unassembled WGS sequence"/>
</dbReference>
<accession>A0ABT1THF2</accession>
<dbReference type="RefSeq" id="WP_256602707.1">
    <property type="nucleotide sequence ID" value="NZ_JANIBJ010000021.1"/>
</dbReference>
<keyword evidence="1" id="KW-0472">Membrane</keyword>
<reference evidence="2 3" key="1">
    <citation type="submission" date="2022-07" db="EMBL/GenBank/DDBJ databases">
        <title>Methylomonas rivi sp. nov., Methylomonas rosea sp. nov., Methylomonas aureus sp. nov. and Methylomonas subterranea sp. nov., four novel methanotrophs isolated from a freshwater creek and the deep terrestrial subsurface.</title>
        <authorList>
            <person name="Abin C."/>
            <person name="Sankaranarayanan K."/>
            <person name="Garner C."/>
            <person name="Sindelar R."/>
            <person name="Kotary K."/>
            <person name="Garner R."/>
            <person name="Barclay S."/>
            <person name="Lawson P."/>
            <person name="Krumholz L."/>
        </authorList>
    </citation>
    <scope>NUCLEOTIDE SEQUENCE [LARGE SCALE GENOMIC DNA]</scope>
    <source>
        <strain evidence="2 3">SURF-2</strain>
    </source>
</reference>
<dbReference type="EMBL" id="JANIBJ010000021">
    <property type="protein sequence ID" value="MCQ8104886.1"/>
    <property type="molecule type" value="Genomic_DNA"/>
</dbReference>
<feature type="transmembrane region" description="Helical" evidence="1">
    <location>
        <begin position="20"/>
        <end position="44"/>
    </location>
</feature>
<keyword evidence="1" id="KW-1133">Transmembrane helix</keyword>
<evidence type="ECO:0000256" key="1">
    <source>
        <dbReference type="SAM" id="Phobius"/>
    </source>
</evidence>
<evidence type="ECO:0000313" key="3">
    <source>
        <dbReference type="Proteomes" id="UP001524499"/>
    </source>
</evidence>
<sequence length="66" mass="7257">MAKGRYLNIVFEFIYGELGATAANIIVGLMSALVDNIPIMFAVLTMNPDMPEPSSTRRGGFYDSLR</sequence>
<protein>
    <submittedName>
        <fullName evidence="2">Uncharacterized protein</fullName>
    </submittedName>
</protein>
<organism evidence="2 3">
    <name type="scientific">Methylomonas subterranea</name>
    <dbReference type="NCBI Taxonomy" id="2952225"/>
    <lineage>
        <taxon>Bacteria</taxon>
        <taxon>Pseudomonadati</taxon>
        <taxon>Pseudomonadota</taxon>
        <taxon>Gammaproteobacteria</taxon>
        <taxon>Methylococcales</taxon>
        <taxon>Methylococcaceae</taxon>
        <taxon>Methylomonas</taxon>
    </lineage>
</organism>
<evidence type="ECO:0000313" key="2">
    <source>
        <dbReference type="EMBL" id="MCQ8104886.1"/>
    </source>
</evidence>